<reference evidence="2" key="1">
    <citation type="journal article" date="2023" name="bioRxiv">
        <title>Complete genome of the Medicago anthracnose fungus, Colletotrichum destructivum, reveals a mini-chromosome-like region within a core chromosome.</title>
        <authorList>
            <person name="Lapalu N."/>
            <person name="Simon A."/>
            <person name="Lu A."/>
            <person name="Plaumann P.-L."/>
            <person name="Amselem J."/>
            <person name="Pigne S."/>
            <person name="Auger A."/>
            <person name="Koch C."/>
            <person name="Dallery J.-F."/>
            <person name="O'Connell R.J."/>
        </authorList>
    </citation>
    <scope>NUCLEOTIDE SEQUENCE [LARGE SCALE GENOMIC DNA]</scope>
    <source>
        <strain evidence="2">CBS 520.97</strain>
    </source>
</reference>
<evidence type="ECO:0000313" key="2">
    <source>
        <dbReference type="Proteomes" id="UP001322277"/>
    </source>
</evidence>
<accession>A0AAX4ID33</accession>
<evidence type="ECO:0000313" key="1">
    <source>
        <dbReference type="EMBL" id="WQF81261.1"/>
    </source>
</evidence>
<dbReference type="GeneID" id="87942778"/>
<keyword evidence="2" id="KW-1185">Reference proteome</keyword>
<dbReference type="KEGG" id="cdet:87942778"/>
<dbReference type="Proteomes" id="UP001322277">
    <property type="component" value="Chromosome 4"/>
</dbReference>
<dbReference type="EMBL" id="CP137308">
    <property type="protein sequence ID" value="WQF81261.1"/>
    <property type="molecule type" value="Genomic_DNA"/>
</dbReference>
<gene>
    <name evidence="1" type="ORF">CDEST_06275</name>
</gene>
<organism evidence="1 2">
    <name type="scientific">Colletotrichum destructivum</name>
    <dbReference type="NCBI Taxonomy" id="34406"/>
    <lineage>
        <taxon>Eukaryota</taxon>
        <taxon>Fungi</taxon>
        <taxon>Dikarya</taxon>
        <taxon>Ascomycota</taxon>
        <taxon>Pezizomycotina</taxon>
        <taxon>Sordariomycetes</taxon>
        <taxon>Hypocreomycetidae</taxon>
        <taxon>Glomerellales</taxon>
        <taxon>Glomerellaceae</taxon>
        <taxon>Colletotrichum</taxon>
        <taxon>Colletotrichum destructivum species complex</taxon>
    </lineage>
</organism>
<dbReference type="AlphaFoldDB" id="A0AAX4ID33"/>
<dbReference type="RefSeq" id="XP_062778485.1">
    <property type="nucleotide sequence ID" value="XM_062922434.1"/>
</dbReference>
<proteinExistence type="predicted"/>
<name>A0AAX4ID33_9PEZI</name>
<protein>
    <submittedName>
        <fullName evidence="1">Uncharacterized protein</fullName>
    </submittedName>
</protein>
<sequence>MSLGGTTNLLFWIDRQRRRRGHSPQESCGSVMMLIRGHNTFCSCSRSYDNSRGSKSHQIGNEGTRCVHGCGGFRFSMDGRSSKVEDRFDMEEFLSFIFLSPLDYQIFFLFVECAMGTNDLATVVCLILSDIRLVVPIMRSSLKFACCLHLNLM</sequence>